<keyword evidence="4 9" id="KW-0645">Protease</keyword>
<dbReference type="InterPro" id="IPR001948">
    <property type="entry name" value="Peptidase_M18"/>
</dbReference>
<dbReference type="GO" id="GO:0008270">
    <property type="term" value="F:zinc ion binding"/>
    <property type="evidence" value="ECO:0007669"/>
    <property type="project" value="InterPro"/>
</dbReference>
<organism evidence="11 12">
    <name type="scientific">Crassaminicella thermophila</name>
    <dbReference type="NCBI Taxonomy" id="2599308"/>
    <lineage>
        <taxon>Bacteria</taxon>
        <taxon>Bacillati</taxon>
        <taxon>Bacillota</taxon>
        <taxon>Clostridia</taxon>
        <taxon>Eubacteriales</taxon>
        <taxon>Clostridiaceae</taxon>
        <taxon>Crassaminicella</taxon>
    </lineage>
</organism>
<evidence type="ECO:0000256" key="2">
    <source>
        <dbReference type="ARBA" id="ARBA00008290"/>
    </source>
</evidence>
<keyword evidence="3 9" id="KW-0031">Aminopeptidase</keyword>
<sequence>MDEKEKDDVFKFNEGYKAFLDNGKTERECVKEIIKQAKENGYKNIEEFINGNETLKEGSKIYANNKGKAVALFVIGKELIEKGMHVVGAHIDSPRLDLKPFPLYEDGGLALFKTHYYGGIRKYQWTTIPLALHGVIINKKGEKINIVIGEEENDPVFFITDLLPHLAKDQNEKKLSEGITGEGLNILIGSIPYKDDEIKEKVKYNILKLLYEKYGIEEEDFLTAEIEVVPAGKAKDVGIDKSLVGAYGQDDRVCSYTAMQAIFKISNPIKTAVTLLVDKEEIGSVGNTGMQSRFFENTVAELIALQSNDFSILKVRRALSNSKVLSADVGAGFDPNFPDVLDKRNAAFIGKGVLISKYTGARGKSGSNDANAEFLAMVRKIFYENNILWQIGELGKVDQGGGGTIAYILANYGAEVVDCGVPLLSMHAPMEIASKIDVYMTYKAYKVFLEA</sequence>
<gene>
    <name evidence="11" type="ORF">FQB35_05840</name>
</gene>
<protein>
    <recommendedName>
        <fullName evidence="10">M18 family aminopeptidase</fullName>
        <ecNumber evidence="10">3.4.11.-</ecNumber>
    </recommendedName>
</protein>
<dbReference type="InterPro" id="IPR023358">
    <property type="entry name" value="Peptidase_M18_dom2"/>
</dbReference>
<dbReference type="SUPFAM" id="SSF53187">
    <property type="entry name" value="Zn-dependent exopeptidases"/>
    <property type="match status" value="1"/>
</dbReference>
<evidence type="ECO:0000313" key="11">
    <source>
        <dbReference type="EMBL" id="QEK13600.1"/>
    </source>
</evidence>
<evidence type="ECO:0000256" key="10">
    <source>
        <dbReference type="RuleBase" id="RU004387"/>
    </source>
</evidence>
<dbReference type="GO" id="GO:0005737">
    <property type="term" value="C:cytoplasm"/>
    <property type="evidence" value="ECO:0007669"/>
    <property type="project" value="UniProtKB-ARBA"/>
</dbReference>
<dbReference type="NCBIfam" id="NF002600">
    <property type="entry name" value="PRK02256.1"/>
    <property type="match status" value="1"/>
</dbReference>
<evidence type="ECO:0000256" key="6">
    <source>
        <dbReference type="ARBA" id="ARBA00022801"/>
    </source>
</evidence>
<dbReference type="PRINTS" id="PR00932">
    <property type="entry name" value="AMINO1PTASE"/>
</dbReference>
<evidence type="ECO:0000256" key="1">
    <source>
        <dbReference type="ARBA" id="ARBA00001947"/>
    </source>
</evidence>
<comment type="cofactor">
    <cofactor evidence="1 10">
        <name>Zn(2+)</name>
        <dbReference type="ChEBI" id="CHEBI:29105"/>
    </cofactor>
</comment>
<dbReference type="PANTHER" id="PTHR28570">
    <property type="entry name" value="ASPARTYL AMINOPEPTIDASE"/>
    <property type="match status" value="1"/>
</dbReference>
<dbReference type="Proteomes" id="UP000324646">
    <property type="component" value="Chromosome"/>
</dbReference>
<dbReference type="Gene3D" id="3.40.630.10">
    <property type="entry name" value="Zn peptidases"/>
    <property type="match status" value="1"/>
</dbReference>
<proteinExistence type="inferred from homology"/>
<keyword evidence="6 9" id="KW-0378">Hydrolase</keyword>
<evidence type="ECO:0000256" key="8">
    <source>
        <dbReference type="ARBA" id="ARBA00023049"/>
    </source>
</evidence>
<evidence type="ECO:0000256" key="9">
    <source>
        <dbReference type="RuleBase" id="RU004386"/>
    </source>
</evidence>
<evidence type="ECO:0000256" key="5">
    <source>
        <dbReference type="ARBA" id="ARBA00022723"/>
    </source>
</evidence>
<evidence type="ECO:0000256" key="4">
    <source>
        <dbReference type="ARBA" id="ARBA00022670"/>
    </source>
</evidence>
<evidence type="ECO:0000313" key="12">
    <source>
        <dbReference type="Proteomes" id="UP000324646"/>
    </source>
</evidence>
<dbReference type="KEGG" id="crs:FQB35_05840"/>
<dbReference type="Pfam" id="PF02127">
    <property type="entry name" value="Peptidase_M18"/>
    <property type="match status" value="1"/>
</dbReference>
<keyword evidence="5 9" id="KW-0479">Metal-binding</keyword>
<dbReference type="AlphaFoldDB" id="A0A5C0SHC9"/>
<dbReference type="FunFam" id="2.30.250.10:FF:000006">
    <property type="entry name" value="Probable M18 family aminopeptidase 1"/>
    <property type="match status" value="1"/>
</dbReference>
<dbReference type="SUPFAM" id="SSF101821">
    <property type="entry name" value="Aminopeptidase/glucanase lid domain"/>
    <property type="match status" value="1"/>
</dbReference>
<dbReference type="OrthoDB" id="89722at2"/>
<dbReference type="Gene3D" id="2.30.250.10">
    <property type="entry name" value="Aminopeptidase i, Domain 2"/>
    <property type="match status" value="1"/>
</dbReference>
<keyword evidence="8 9" id="KW-0482">Metalloprotease</keyword>
<evidence type="ECO:0000256" key="7">
    <source>
        <dbReference type="ARBA" id="ARBA00022833"/>
    </source>
</evidence>
<keyword evidence="12" id="KW-1185">Reference proteome</keyword>
<dbReference type="EMBL" id="CP042243">
    <property type="protein sequence ID" value="QEK13600.1"/>
    <property type="molecule type" value="Genomic_DNA"/>
</dbReference>
<comment type="similarity">
    <text evidence="2 9">Belongs to the peptidase M18 family.</text>
</comment>
<name>A0A5C0SHC9_CRATE</name>
<dbReference type="CDD" id="cd05659">
    <property type="entry name" value="M18_API"/>
    <property type="match status" value="1"/>
</dbReference>
<reference evidence="11 12" key="1">
    <citation type="submission" date="2019-07" db="EMBL/GenBank/DDBJ databases">
        <title>Complete genome of Crassaminicella thermophila SY095.</title>
        <authorList>
            <person name="Li X."/>
        </authorList>
    </citation>
    <scope>NUCLEOTIDE SEQUENCE [LARGE SCALE GENOMIC DNA]</scope>
    <source>
        <strain evidence="11 12">SY095</strain>
    </source>
</reference>
<dbReference type="GO" id="GO:0006508">
    <property type="term" value="P:proteolysis"/>
    <property type="evidence" value="ECO:0007669"/>
    <property type="project" value="UniProtKB-KW"/>
</dbReference>
<dbReference type="PANTHER" id="PTHR28570:SF2">
    <property type="entry name" value="M18 FAMILY AMINOPEPTIDASE 1-RELATED"/>
    <property type="match status" value="1"/>
</dbReference>
<evidence type="ECO:0000256" key="3">
    <source>
        <dbReference type="ARBA" id="ARBA00022438"/>
    </source>
</evidence>
<dbReference type="EC" id="3.4.11.-" evidence="10"/>
<dbReference type="GO" id="GO:0008237">
    <property type="term" value="F:metallopeptidase activity"/>
    <property type="evidence" value="ECO:0007669"/>
    <property type="project" value="UniProtKB-KW"/>
</dbReference>
<accession>A0A5C0SHC9</accession>
<dbReference type="GO" id="GO:0004177">
    <property type="term" value="F:aminopeptidase activity"/>
    <property type="evidence" value="ECO:0007669"/>
    <property type="project" value="UniProtKB-KW"/>
</dbReference>
<keyword evidence="7 9" id="KW-0862">Zinc</keyword>